<organism evidence="1">
    <name type="scientific">marine metagenome</name>
    <dbReference type="NCBI Taxonomy" id="408172"/>
    <lineage>
        <taxon>unclassified sequences</taxon>
        <taxon>metagenomes</taxon>
        <taxon>ecological metagenomes</taxon>
    </lineage>
</organism>
<proteinExistence type="predicted"/>
<reference evidence="1" key="1">
    <citation type="submission" date="2018-05" db="EMBL/GenBank/DDBJ databases">
        <authorList>
            <person name="Lanie J.A."/>
            <person name="Ng W.-L."/>
            <person name="Kazmierczak K.M."/>
            <person name="Andrzejewski T.M."/>
            <person name="Davidsen T.M."/>
            <person name="Wayne K.J."/>
            <person name="Tettelin H."/>
            <person name="Glass J.I."/>
            <person name="Rusch D."/>
            <person name="Podicherti R."/>
            <person name="Tsui H.-C.T."/>
            <person name="Winkler M.E."/>
        </authorList>
    </citation>
    <scope>NUCLEOTIDE SEQUENCE</scope>
</reference>
<name>A0A382SRF3_9ZZZZ</name>
<accession>A0A382SRF3</accession>
<gene>
    <name evidence="1" type="ORF">METZ01_LOCUS364996</name>
</gene>
<dbReference type="EMBL" id="UINC01130828">
    <property type="protein sequence ID" value="SVD12142.1"/>
    <property type="molecule type" value="Genomic_DNA"/>
</dbReference>
<protein>
    <submittedName>
        <fullName evidence="1">Uncharacterized protein</fullName>
    </submittedName>
</protein>
<sequence length="174" mass="19508">MKIGFGLAVILAFLVAFSSVLVTAAEIMTLKATEGRFKVTFYPDYFLFLKGLDGSKIKTDWVDKEYYAVLDVHEGPEKGQSVIVTLKKSSDRSPQPEWCKTEGGEEFSGLGITCLKGAEGFTDQLRFKVTAKYADSAAMLPAELQDRVWTEYPEMPGRREFEMLGPFDMHIVLE</sequence>
<dbReference type="AlphaFoldDB" id="A0A382SRF3"/>
<evidence type="ECO:0000313" key="1">
    <source>
        <dbReference type="EMBL" id="SVD12142.1"/>
    </source>
</evidence>